<evidence type="ECO:0000256" key="1">
    <source>
        <dbReference type="ARBA" id="ARBA00005594"/>
    </source>
</evidence>
<dbReference type="Gene3D" id="2.170.220.10">
    <property type="match status" value="1"/>
</dbReference>
<evidence type="ECO:0000256" key="4">
    <source>
        <dbReference type="ARBA" id="ARBA00022741"/>
    </source>
</evidence>
<dbReference type="InterPro" id="IPR002300">
    <property type="entry name" value="aa-tRNA-synth_Ia"/>
</dbReference>
<evidence type="ECO:0000313" key="12">
    <source>
        <dbReference type="EMBL" id="KZC05697.1"/>
    </source>
</evidence>
<keyword evidence="5 9" id="KW-0067">ATP-binding</keyword>
<dbReference type="EMBL" id="KQ434796">
    <property type="protein sequence ID" value="KZC05697.1"/>
    <property type="molecule type" value="Genomic_DNA"/>
</dbReference>
<dbReference type="PRINTS" id="PR00984">
    <property type="entry name" value="TRNASYNTHILE"/>
</dbReference>
<dbReference type="Gene3D" id="3.40.50.620">
    <property type="entry name" value="HUPs"/>
    <property type="match status" value="2"/>
</dbReference>
<keyword evidence="4 9" id="KW-0547">Nucleotide-binding</keyword>
<evidence type="ECO:0000259" key="11">
    <source>
        <dbReference type="Pfam" id="PF08264"/>
    </source>
</evidence>
<dbReference type="InterPro" id="IPR002301">
    <property type="entry name" value="Ile-tRNA-ligase"/>
</dbReference>
<keyword evidence="3 9" id="KW-0436">Ligase</keyword>
<feature type="domain" description="Aminoacyl-tRNA synthetase class Ia" evidence="10">
    <location>
        <begin position="85"/>
        <end position="674"/>
    </location>
</feature>
<organism evidence="12 13">
    <name type="scientific">Dufourea novaeangliae</name>
    <name type="common">Sweat bee</name>
    <dbReference type="NCBI Taxonomy" id="178035"/>
    <lineage>
        <taxon>Eukaryota</taxon>
        <taxon>Metazoa</taxon>
        <taxon>Ecdysozoa</taxon>
        <taxon>Arthropoda</taxon>
        <taxon>Hexapoda</taxon>
        <taxon>Insecta</taxon>
        <taxon>Pterygota</taxon>
        <taxon>Neoptera</taxon>
        <taxon>Endopterygota</taxon>
        <taxon>Hymenoptera</taxon>
        <taxon>Apocrita</taxon>
        <taxon>Aculeata</taxon>
        <taxon>Apoidea</taxon>
        <taxon>Anthophila</taxon>
        <taxon>Halictidae</taxon>
        <taxon>Rophitinae</taxon>
        <taxon>Dufourea</taxon>
    </lineage>
</organism>
<comment type="similarity">
    <text evidence="1 9">Belongs to the class-I aminoacyl-tRNA synthetase family.</text>
</comment>
<dbReference type="GO" id="GO:0006428">
    <property type="term" value="P:isoleucyl-tRNA aminoacylation"/>
    <property type="evidence" value="ECO:0007669"/>
    <property type="project" value="InterPro"/>
</dbReference>
<dbReference type="PROSITE" id="PS00178">
    <property type="entry name" value="AA_TRNA_LIGASE_I"/>
    <property type="match status" value="1"/>
</dbReference>
<dbReference type="InterPro" id="IPR050081">
    <property type="entry name" value="Ile-tRNA_ligase"/>
</dbReference>
<evidence type="ECO:0000256" key="8">
    <source>
        <dbReference type="ARBA" id="ARBA00032665"/>
    </source>
</evidence>
<gene>
    <name evidence="12" type="ORF">WN55_04637</name>
</gene>
<dbReference type="Gene3D" id="1.10.730.20">
    <property type="match status" value="1"/>
</dbReference>
<evidence type="ECO:0000256" key="7">
    <source>
        <dbReference type="ARBA" id="ARBA00023146"/>
    </source>
</evidence>
<dbReference type="CDD" id="cd07960">
    <property type="entry name" value="Anticodon_Ia_Ile_BEm"/>
    <property type="match status" value="1"/>
</dbReference>
<keyword evidence="6 9" id="KW-0648">Protein biosynthesis</keyword>
<dbReference type="GO" id="GO:0005739">
    <property type="term" value="C:mitochondrion"/>
    <property type="evidence" value="ECO:0007669"/>
    <property type="project" value="TreeGrafter"/>
</dbReference>
<evidence type="ECO:0000256" key="9">
    <source>
        <dbReference type="RuleBase" id="RU363035"/>
    </source>
</evidence>
<evidence type="ECO:0000256" key="3">
    <source>
        <dbReference type="ARBA" id="ARBA00022598"/>
    </source>
</evidence>
<dbReference type="NCBIfam" id="TIGR00392">
    <property type="entry name" value="ileS"/>
    <property type="match status" value="1"/>
</dbReference>
<dbReference type="PANTHER" id="PTHR42765">
    <property type="entry name" value="SOLEUCYL-TRNA SYNTHETASE"/>
    <property type="match status" value="1"/>
</dbReference>
<dbReference type="Gene3D" id="3.90.740.10">
    <property type="entry name" value="Valyl/Leucyl/Isoleucyl-tRNA synthetase, editing domain"/>
    <property type="match status" value="1"/>
</dbReference>
<dbReference type="STRING" id="178035.A0A154P1G6"/>
<protein>
    <recommendedName>
        <fullName evidence="2">isoleucine--tRNA ligase</fullName>
        <ecNumber evidence="2">6.1.1.5</ecNumber>
    </recommendedName>
    <alternativeName>
        <fullName evidence="8">Isoleucyl-tRNA synthetase</fullName>
    </alternativeName>
</protein>
<proteinExistence type="inferred from homology"/>
<dbReference type="PANTHER" id="PTHR42765:SF1">
    <property type="entry name" value="ISOLEUCINE--TRNA LIGASE, MITOCHONDRIAL"/>
    <property type="match status" value="1"/>
</dbReference>
<evidence type="ECO:0000313" key="13">
    <source>
        <dbReference type="Proteomes" id="UP000076502"/>
    </source>
</evidence>
<evidence type="ECO:0000256" key="6">
    <source>
        <dbReference type="ARBA" id="ARBA00022917"/>
    </source>
</evidence>
<accession>A0A154P1G6</accession>
<keyword evidence="7 9" id="KW-0030">Aminoacyl-tRNA synthetase</keyword>
<dbReference type="InterPro" id="IPR033708">
    <property type="entry name" value="Anticodon_Ile_BEm"/>
</dbReference>
<dbReference type="InterPro" id="IPR009008">
    <property type="entry name" value="Val/Leu/Ile-tRNA-synth_edit"/>
</dbReference>
<sequence>MQRLLFGQKRTLFGEVKIQINGNSIHGTRTKTTAKKRHKYSDTVLLPRTQFPAQINGKKRIEKDKYLTTATGFSELYEWQRTHLSGPEFILHDGPPYANGVPHMGHAINKILKDITLRSNVVQGNRVHYIPGWDCHGLPIEMKAIQDVNMNDPLMIRQQAQEYAKKAIARQKQAFQSWGVMANWNESGCYFTNESSYIKNQLCQFIKLYEKGIIFQNFMPVYWSPSSRTALAESELDYNEQHQSKSAIVRLRIDKFPEKLNSLKNRIAYALTWTTTPWTLVANQAVCFAMDAMYCLAEDSEGNLNIVGEELLQNVEAKIGPLKPIIRVKGKELEGTTYFHPFTEKRLPFLPARHVTMNLGTGLVHTAPAHGREDFLVALENNMSVVSFVDVEGRYIEAAGPEFHGLKVLTEGTDKVLHHMAKDVLHVEMFTHSYPYDWRTKQPVLIRASNQWFININSVRDNVIDSIADIKIYPECNRNSFTNALLAGIKDRPYWCISRQRSWGVPIPVLFNKVTGKSLTSRALIERLCHAIDEYGPDCWWKYSKDELIGLNVIQEMNVPIDDVEKGKDIMDIWFDSGISWSAVLPEGKANLCLEGYDQFNGWFQSSLITSIALQNCPPYRGLFVHGFAVDENGLKMSKSVGNVIDPEEILLGGSNLEKSPVYGVDVLRWWVASHGTQHMKIPVSKVLLDGCKQSIHKLRLILRFLLGCLYPHHQGVHCEPHYRIIDKYMLYALYHYNEQMLEHYNNYEYHHASKTIMNFVANDVSALYCFLIKDRVYCDEATSPSRIAALSVLRETLTVLLRTIAPIVPHLAEEVWSYHPENHASIPFHHTSYRVPESWNDPKIVERLNAAFCIRNKLLNTVSTNTWELSGTIEATTADFVWLSLLHDEKQRSTSELCEILQLSSIKLIENPDVTETQIQVESNQKVLCDRCRRYPEVGEDGLCLRCAGIVAKDKSASAVM</sequence>
<dbReference type="GO" id="GO:0004822">
    <property type="term" value="F:isoleucine-tRNA ligase activity"/>
    <property type="evidence" value="ECO:0007669"/>
    <property type="project" value="UniProtKB-EC"/>
</dbReference>
<evidence type="ECO:0000256" key="5">
    <source>
        <dbReference type="ARBA" id="ARBA00022840"/>
    </source>
</evidence>
<dbReference type="GO" id="GO:0000049">
    <property type="term" value="F:tRNA binding"/>
    <property type="evidence" value="ECO:0007669"/>
    <property type="project" value="InterPro"/>
</dbReference>
<dbReference type="Pfam" id="PF00133">
    <property type="entry name" value="tRNA-synt_1"/>
    <property type="match status" value="1"/>
</dbReference>
<dbReference type="Pfam" id="PF08264">
    <property type="entry name" value="Anticodon_1"/>
    <property type="match status" value="1"/>
</dbReference>
<dbReference type="SUPFAM" id="SSF52374">
    <property type="entry name" value="Nucleotidylyl transferase"/>
    <property type="match status" value="1"/>
</dbReference>
<dbReference type="InterPro" id="IPR013155">
    <property type="entry name" value="M/V/L/I-tRNA-synth_anticd-bd"/>
</dbReference>
<dbReference type="GO" id="GO:0005524">
    <property type="term" value="F:ATP binding"/>
    <property type="evidence" value="ECO:0007669"/>
    <property type="project" value="UniProtKB-KW"/>
</dbReference>
<evidence type="ECO:0000259" key="10">
    <source>
        <dbReference type="Pfam" id="PF00133"/>
    </source>
</evidence>
<dbReference type="EC" id="6.1.1.5" evidence="2"/>
<dbReference type="GO" id="GO:0002161">
    <property type="term" value="F:aminoacyl-tRNA deacylase activity"/>
    <property type="evidence" value="ECO:0007669"/>
    <property type="project" value="InterPro"/>
</dbReference>
<reference evidence="12 13" key="1">
    <citation type="submission" date="2015-07" db="EMBL/GenBank/DDBJ databases">
        <title>The genome of Dufourea novaeangliae.</title>
        <authorList>
            <person name="Pan H."/>
            <person name="Kapheim K."/>
        </authorList>
    </citation>
    <scope>NUCLEOTIDE SEQUENCE [LARGE SCALE GENOMIC DNA]</scope>
    <source>
        <strain evidence="12">0120121106</strain>
        <tissue evidence="12">Whole body</tissue>
    </source>
</reference>
<feature type="domain" description="Methionyl/Valyl/Leucyl/Isoleucyl-tRNA synthetase anticodon-binding" evidence="11">
    <location>
        <begin position="727"/>
        <end position="845"/>
    </location>
</feature>
<dbReference type="OrthoDB" id="10264412at2759"/>
<name>A0A154P1G6_DUFNO</name>
<dbReference type="InterPro" id="IPR009080">
    <property type="entry name" value="tRNAsynth_Ia_anticodon-bd"/>
</dbReference>
<dbReference type="InterPro" id="IPR014729">
    <property type="entry name" value="Rossmann-like_a/b/a_fold"/>
</dbReference>
<dbReference type="AlphaFoldDB" id="A0A154P1G6"/>
<dbReference type="GO" id="GO:0032543">
    <property type="term" value="P:mitochondrial translation"/>
    <property type="evidence" value="ECO:0007669"/>
    <property type="project" value="TreeGrafter"/>
</dbReference>
<dbReference type="SUPFAM" id="SSF47323">
    <property type="entry name" value="Anticodon-binding domain of a subclass of class I aminoacyl-tRNA synthetases"/>
    <property type="match status" value="1"/>
</dbReference>
<dbReference type="FunFam" id="3.90.740.10:FF:000009">
    <property type="entry name" value="Isoleucyl-tRNA synthetase 2, mitochondrial"/>
    <property type="match status" value="1"/>
</dbReference>
<keyword evidence="13" id="KW-1185">Reference proteome</keyword>
<evidence type="ECO:0000256" key="2">
    <source>
        <dbReference type="ARBA" id="ARBA00013165"/>
    </source>
</evidence>
<dbReference type="InterPro" id="IPR001412">
    <property type="entry name" value="aa-tRNA-synth_I_CS"/>
</dbReference>
<dbReference type="Proteomes" id="UP000076502">
    <property type="component" value="Unassembled WGS sequence"/>
</dbReference>
<dbReference type="SUPFAM" id="SSF50677">
    <property type="entry name" value="ValRS/IleRS/LeuRS editing domain"/>
    <property type="match status" value="1"/>
</dbReference>